<keyword evidence="9" id="KW-0807">Transducer</keyword>
<evidence type="ECO:0000256" key="8">
    <source>
        <dbReference type="ARBA" id="ARBA00023170"/>
    </source>
</evidence>
<keyword evidence="8" id="KW-0675">Receptor</keyword>
<comment type="similarity">
    <text evidence="2">Belongs to the G-protein coupled receptor 2 family. Mth subfamily.</text>
</comment>
<dbReference type="Gene3D" id="1.20.1070.10">
    <property type="entry name" value="Rhodopsin 7-helix transmembrane proteins"/>
    <property type="match status" value="1"/>
</dbReference>
<sequence length="509" mass="57932">MTNCDKSRLLCGMHLICVCIFLCVYLSAPIARASDVAPTIHSTPLQNETFIVPKEDRTLPLVGKCCPVNEIFVKDANGKSTCLPSNDSSTVFFSPFFSEFNRSGVLVPGDEKEKFVAVVGIPCRYQKYMLYPEDNSDDEYYLMTNGSIFAPRHVPILLMPGEDYCMEVVPKLGLRVFVCFLEDITLVSTDARITIYACGLLISVPFLLLTIAAYMITPRLRDIHGKALCHYCGCLALAFLTLAITQLASSYLPLQVCISIAFVIQFSFVACFFWLNVLCIEIWSLVRHLTHHRAYRRIPSKTLFFYYSIWAWGPSAILILVSMTMELSPTIPMTYVKPTFGENCWFKSDAEAMPYFYVPVGLLLLGNTILFIITAVKISRYQQELTLRRLARNQHSDREDQRLFRRLKQTFIVCLVLFFLMGLNWIMELISWWAGGNPLDWSAFDLVNALQGVLIFGLFVLRRPIRDFVWHRIQKLRGIHTTEPDLGSMDLALLPVINGNSLPRQTVVQ</sequence>
<dbReference type="GO" id="GO:0004930">
    <property type="term" value="F:G protein-coupled receptor activity"/>
    <property type="evidence" value="ECO:0007669"/>
    <property type="project" value="UniProtKB-KW"/>
</dbReference>
<evidence type="ECO:0000256" key="9">
    <source>
        <dbReference type="ARBA" id="ARBA00023224"/>
    </source>
</evidence>
<feature type="transmembrane region" description="Helical" evidence="10">
    <location>
        <begin position="411"/>
        <end position="435"/>
    </location>
</feature>
<dbReference type="GO" id="GO:0012505">
    <property type="term" value="C:endomembrane system"/>
    <property type="evidence" value="ECO:0007669"/>
    <property type="project" value="UniProtKB-SubCell"/>
</dbReference>
<dbReference type="PROSITE" id="PS50261">
    <property type="entry name" value="G_PROTEIN_RECEP_F2_4"/>
    <property type="match status" value="1"/>
</dbReference>
<dbReference type="OrthoDB" id="5854379at2759"/>
<dbReference type="SUPFAM" id="SSF81321">
    <property type="entry name" value="Family A G protein-coupled receptor-like"/>
    <property type="match status" value="1"/>
</dbReference>
<dbReference type="PANTHER" id="PTHR46953">
    <property type="entry name" value="G-PROTEIN COUPLED RECEPTOR MTH-LIKE 1-RELATED"/>
    <property type="match status" value="1"/>
</dbReference>
<feature type="transmembrane region" description="Helical" evidence="10">
    <location>
        <begin position="441"/>
        <end position="461"/>
    </location>
</feature>
<keyword evidence="3 10" id="KW-0812">Transmembrane</keyword>
<gene>
    <name evidence="13" type="ORF">DMN91_004021</name>
</gene>
<evidence type="ECO:0000259" key="12">
    <source>
        <dbReference type="PROSITE" id="PS50261"/>
    </source>
</evidence>
<evidence type="ECO:0000256" key="6">
    <source>
        <dbReference type="ARBA" id="ARBA00023040"/>
    </source>
</evidence>
<dbReference type="GO" id="GO:0016020">
    <property type="term" value="C:membrane"/>
    <property type="evidence" value="ECO:0007669"/>
    <property type="project" value="InterPro"/>
</dbReference>
<evidence type="ECO:0000256" key="2">
    <source>
        <dbReference type="ARBA" id="ARBA00008979"/>
    </source>
</evidence>
<dbReference type="Gene3D" id="2.170.180.11">
    <property type="entry name" value="Methuselah ectodomain, domain 2"/>
    <property type="match status" value="1"/>
</dbReference>
<dbReference type="AlphaFoldDB" id="A0A3L8DUG5"/>
<feature type="transmembrane region" description="Helical" evidence="10">
    <location>
        <begin position="193"/>
        <end position="216"/>
    </location>
</feature>
<dbReference type="Pfam" id="PF00002">
    <property type="entry name" value="7tm_2"/>
    <property type="match status" value="1"/>
</dbReference>
<dbReference type="PANTHER" id="PTHR46953:SF1">
    <property type="entry name" value="G-PROTEIN COUPLED RECEPTOR MTH-LIKE 1-RELATED"/>
    <property type="match status" value="1"/>
</dbReference>
<keyword evidence="4 11" id="KW-0732">Signal</keyword>
<feature type="signal peptide" evidence="11">
    <location>
        <begin position="1"/>
        <end position="33"/>
    </location>
</feature>
<feature type="chain" id="PRO_5018069521" description="G-protein coupled receptors family 2 profile 2 domain-containing protein" evidence="11">
    <location>
        <begin position="34"/>
        <end position="509"/>
    </location>
</feature>
<evidence type="ECO:0000313" key="13">
    <source>
        <dbReference type="EMBL" id="RLU23813.1"/>
    </source>
</evidence>
<keyword evidence="5 10" id="KW-1133">Transmembrane helix</keyword>
<feature type="domain" description="G-protein coupled receptors family 2 profile 2" evidence="12">
    <location>
        <begin position="192"/>
        <end position="463"/>
    </location>
</feature>
<dbReference type="InterPro" id="IPR000832">
    <property type="entry name" value="GPCR_2_secretin-like"/>
</dbReference>
<evidence type="ECO:0000256" key="5">
    <source>
        <dbReference type="ARBA" id="ARBA00022989"/>
    </source>
</evidence>
<proteinExistence type="inferred from homology"/>
<accession>A0A3L8DUG5</accession>
<feature type="transmembrane region" description="Helical" evidence="10">
    <location>
        <begin position="355"/>
        <end position="379"/>
    </location>
</feature>
<dbReference type="InterPro" id="IPR052808">
    <property type="entry name" value="GPCR_Mth-like"/>
</dbReference>
<protein>
    <recommendedName>
        <fullName evidence="12">G-protein coupled receptors family 2 profile 2 domain-containing protein</fullName>
    </recommendedName>
</protein>
<reference evidence="13" key="1">
    <citation type="journal article" date="2018" name="Genome Res.">
        <title>The genomic architecture and molecular evolution of ant odorant receptors.</title>
        <authorList>
            <person name="McKenzie S.K."/>
            <person name="Kronauer D.J.C."/>
        </authorList>
    </citation>
    <scope>NUCLEOTIDE SEQUENCE [LARGE SCALE GENOMIC DNA]</scope>
    <source>
        <strain evidence="13">Clonal line C1</strain>
    </source>
</reference>
<evidence type="ECO:0000256" key="3">
    <source>
        <dbReference type="ARBA" id="ARBA00022692"/>
    </source>
</evidence>
<keyword evidence="7 10" id="KW-0472">Membrane</keyword>
<evidence type="ECO:0000256" key="10">
    <source>
        <dbReference type="SAM" id="Phobius"/>
    </source>
</evidence>
<organism evidence="13">
    <name type="scientific">Ooceraea biroi</name>
    <name type="common">Clonal raider ant</name>
    <name type="synonym">Cerapachys biroi</name>
    <dbReference type="NCBI Taxonomy" id="2015173"/>
    <lineage>
        <taxon>Eukaryota</taxon>
        <taxon>Metazoa</taxon>
        <taxon>Ecdysozoa</taxon>
        <taxon>Arthropoda</taxon>
        <taxon>Hexapoda</taxon>
        <taxon>Insecta</taxon>
        <taxon>Pterygota</taxon>
        <taxon>Neoptera</taxon>
        <taxon>Endopterygota</taxon>
        <taxon>Hymenoptera</taxon>
        <taxon>Apocrita</taxon>
        <taxon>Aculeata</taxon>
        <taxon>Formicoidea</taxon>
        <taxon>Formicidae</taxon>
        <taxon>Dorylinae</taxon>
        <taxon>Ooceraea</taxon>
    </lineage>
</organism>
<dbReference type="InterPro" id="IPR017981">
    <property type="entry name" value="GPCR_2-like_7TM"/>
</dbReference>
<comment type="caution">
    <text evidence="13">The sequence shown here is derived from an EMBL/GenBank/DDBJ whole genome shotgun (WGS) entry which is preliminary data.</text>
</comment>
<dbReference type="InterPro" id="IPR036272">
    <property type="entry name" value="Methuselah_N_sf"/>
</dbReference>
<comment type="subcellular location">
    <subcellularLocation>
        <location evidence="1">Endomembrane system</location>
        <topology evidence="1">Multi-pass membrane protein</topology>
    </subcellularLocation>
</comment>
<reference evidence="13" key="2">
    <citation type="submission" date="2018-07" db="EMBL/GenBank/DDBJ databases">
        <authorList>
            <person name="Mckenzie S.K."/>
            <person name="Kronauer D.J.C."/>
        </authorList>
    </citation>
    <scope>NUCLEOTIDE SEQUENCE</scope>
    <source>
        <strain evidence="13">Clonal line C1</strain>
    </source>
</reference>
<dbReference type="GO" id="GO:0007166">
    <property type="term" value="P:cell surface receptor signaling pathway"/>
    <property type="evidence" value="ECO:0007669"/>
    <property type="project" value="InterPro"/>
</dbReference>
<dbReference type="EMBL" id="QOIP01000004">
    <property type="protein sequence ID" value="RLU23813.1"/>
    <property type="molecule type" value="Genomic_DNA"/>
</dbReference>
<feature type="transmembrane region" description="Helical" evidence="10">
    <location>
        <begin position="304"/>
        <end position="325"/>
    </location>
</feature>
<dbReference type="Proteomes" id="UP000279307">
    <property type="component" value="Chromosome 4"/>
</dbReference>
<feature type="transmembrane region" description="Helical" evidence="10">
    <location>
        <begin position="260"/>
        <end position="283"/>
    </location>
</feature>
<name>A0A3L8DUG5_OOCBI</name>
<dbReference type="SUPFAM" id="SSF63877">
    <property type="entry name" value="Methuselah ectodomain"/>
    <property type="match status" value="1"/>
</dbReference>
<keyword evidence="6" id="KW-0297">G-protein coupled receptor</keyword>
<evidence type="ECO:0000256" key="11">
    <source>
        <dbReference type="SAM" id="SignalP"/>
    </source>
</evidence>
<evidence type="ECO:0000256" key="7">
    <source>
        <dbReference type="ARBA" id="ARBA00023136"/>
    </source>
</evidence>
<feature type="transmembrane region" description="Helical" evidence="10">
    <location>
        <begin position="228"/>
        <end position="248"/>
    </location>
</feature>
<dbReference type="InterPro" id="IPR023311">
    <property type="entry name" value="Methusela_ecto_dom_2"/>
</dbReference>
<evidence type="ECO:0000256" key="4">
    <source>
        <dbReference type="ARBA" id="ARBA00022729"/>
    </source>
</evidence>
<evidence type="ECO:0000256" key="1">
    <source>
        <dbReference type="ARBA" id="ARBA00004127"/>
    </source>
</evidence>
<dbReference type="CDD" id="cd15039">
    <property type="entry name" value="7tmB3_Methuselah-like"/>
    <property type="match status" value="1"/>
</dbReference>